<evidence type="ECO:0000256" key="2">
    <source>
        <dbReference type="RuleBase" id="RU004021"/>
    </source>
</evidence>
<keyword evidence="1 2" id="KW-0535">Nitrogen fixation</keyword>
<evidence type="ECO:0000313" key="5">
    <source>
        <dbReference type="Proteomes" id="UP000095743"/>
    </source>
</evidence>
<dbReference type="InterPro" id="IPR050152">
    <property type="entry name" value="ChlB/BchB/BchZ"/>
</dbReference>
<dbReference type="AlphaFoldDB" id="A0A1D8GKD6"/>
<comment type="similarity">
    <text evidence="2">Belongs to the NifD/NifK/NifE/NifN family.</text>
</comment>
<dbReference type="PANTHER" id="PTHR33712">
    <property type="entry name" value="LIGHT-INDEPENDENT PROTOCHLOROPHYLLIDE REDUCTASE SUBUNIT B"/>
    <property type="match status" value="1"/>
</dbReference>
<feature type="domain" description="Nitrogenase/oxidoreductase component 1" evidence="3">
    <location>
        <begin position="17"/>
        <end position="435"/>
    </location>
</feature>
<dbReference type="Gene3D" id="3.40.50.1980">
    <property type="entry name" value="Nitrogenase molybdenum iron protein domain"/>
    <property type="match status" value="3"/>
</dbReference>
<dbReference type="PROSITE" id="PS00699">
    <property type="entry name" value="NITROGENASE_1_1"/>
    <property type="match status" value="1"/>
</dbReference>
<gene>
    <name evidence="4" type="ORF">Gferi_18745</name>
</gene>
<dbReference type="PANTHER" id="PTHR33712:SF7">
    <property type="entry name" value="LIGHT-INDEPENDENT PROTOCHLOROPHYLLIDE REDUCTASE SUBUNIT B"/>
    <property type="match status" value="1"/>
</dbReference>
<dbReference type="Proteomes" id="UP000095743">
    <property type="component" value="Chromosome"/>
</dbReference>
<dbReference type="EMBL" id="CP017269">
    <property type="protein sequence ID" value="AOT71386.1"/>
    <property type="molecule type" value="Genomic_DNA"/>
</dbReference>
<organism evidence="4 5">
    <name type="scientific">Geosporobacter ferrireducens</name>
    <dbReference type="NCBI Taxonomy" id="1424294"/>
    <lineage>
        <taxon>Bacteria</taxon>
        <taxon>Bacillati</taxon>
        <taxon>Bacillota</taxon>
        <taxon>Clostridia</taxon>
        <taxon>Peptostreptococcales</taxon>
        <taxon>Thermotaleaceae</taxon>
        <taxon>Geosporobacter</taxon>
    </lineage>
</organism>
<evidence type="ECO:0000256" key="1">
    <source>
        <dbReference type="ARBA" id="ARBA00023231"/>
    </source>
</evidence>
<dbReference type="InterPro" id="IPR000318">
    <property type="entry name" value="Nase_comp1_CS"/>
</dbReference>
<dbReference type="STRING" id="1424294.Gferi_18745"/>
<dbReference type="KEGG" id="gfe:Gferi_18745"/>
<dbReference type="SUPFAM" id="SSF53807">
    <property type="entry name" value="Helical backbone' metal receptor"/>
    <property type="match status" value="1"/>
</dbReference>
<dbReference type="Pfam" id="PF00148">
    <property type="entry name" value="Oxidored_nitro"/>
    <property type="match status" value="1"/>
</dbReference>
<dbReference type="Gene3D" id="1.20.89.10">
    <property type="entry name" value="Nitrogenase Molybdenum-iron Protein, subunit B, domain 4"/>
    <property type="match status" value="1"/>
</dbReference>
<sequence length="453" mass="50957">MKKRNFINLNVNPCKCCMPMGSSIALKGIESTMVLLHGSQGCSTYIRRHMARHYNEPIDIASSSLNEKETIHGGATNLKKGIKNTFRYYQPKLIGISTTCLAETIGEDVQQIIAEFKEEESHLQDIDLVPISTPGYGGTHYEGFYFALRKVLEKLAVDDTPNKSVNIIAGNLTPADIRRIKEVLGLFQINFTILPDVSKTLDGPFEREYQKLSSEGTKIEDIRRMAGAAATIEMGMLVPEHISPGKYLEERFGIPLHRCSLPIGLENTDAFIKLLQCFSSVQIPENLKEERGRMLDGMIDSHKYNGEGRAAIFGEPDMVYAVSKLCIENGIRPLLIATGTRTTKLKDLLSRDLERMTEPCNIIDDTDLETVQEYVKELAINILIGTSDGKYITEKEGVPLVRIGFPIHDRVGAQRKLYCGYEGSMQLLDEITNTLLGQKYDHYRQHMYDKYYG</sequence>
<reference evidence="4 5" key="1">
    <citation type="submission" date="2016-09" db="EMBL/GenBank/DDBJ databases">
        <title>Genomic analysis reveals versatility of anaerobic energy metabolism of Geosporobacter ferrireducens IRF9 of phylum Firmicutes.</title>
        <authorList>
            <person name="Kim S.-J."/>
        </authorList>
    </citation>
    <scope>NUCLEOTIDE SEQUENCE [LARGE SCALE GENOMIC DNA]</scope>
    <source>
        <strain evidence="4 5">IRF9</strain>
    </source>
</reference>
<accession>A0A1D8GKD6</accession>
<dbReference type="InterPro" id="IPR000510">
    <property type="entry name" value="Nase/OxRdtase_comp1"/>
</dbReference>
<proteinExistence type="inferred from homology"/>
<dbReference type="GO" id="GO:0016163">
    <property type="term" value="F:nitrogenase activity"/>
    <property type="evidence" value="ECO:0007669"/>
    <property type="project" value="InterPro"/>
</dbReference>
<dbReference type="RefSeq" id="WP_069979162.1">
    <property type="nucleotide sequence ID" value="NZ_CP017269.1"/>
</dbReference>
<protein>
    <submittedName>
        <fullName evidence="4">Nitrogenase</fullName>
    </submittedName>
</protein>
<evidence type="ECO:0000313" key="4">
    <source>
        <dbReference type="EMBL" id="AOT71386.1"/>
    </source>
</evidence>
<name>A0A1D8GKD6_9FIRM</name>
<evidence type="ECO:0000259" key="3">
    <source>
        <dbReference type="Pfam" id="PF00148"/>
    </source>
</evidence>
<keyword evidence="5" id="KW-1185">Reference proteome</keyword>